<evidence type="ECO:0000313" key="3">
    <source>
        <dbReference type="EMBL" id="KAK5947600.1"/>
    </source>
</evidence>
<feature type="domain" description="DUF2470" evidence="2">
    <location>
        <begin position="22"/>
        <end position="100"/>
    </location>
</feature>
<feature type="transmembrane region" description="Helical" evidence="1">
    <location>
        <begin position="210"/>
        <end position="230"/>
    </location>
</feature>
<evidence type="ECO:0000259" key="2">
    <source>
        <dbReference type="Pfam" id="PF10615"/>
    </source>
</evidence>
<keyword evidence="1" id="KW-1133">Transmembrane helix</keyword>
<evidence type="ECO:0000313" key="4">
    <source>
        <dbReference type="Proteomes" id="UP001334248"/>
    </source>
</evidence>
<dbReference type="Pfam" id="PF10615">
    <property type="entry name" value="DUF2470"/>
    <property type="match status" value="1"/>
</dbReference>
<keyword evidence="1" id="KW-0812">Transmembrane</keyword>
<dbReference type="PANTHER" id="PTHR37783:SF1">
    <property type="entry name" value="MEMBRANE PROTEIN, PUTATIVE (AFU_ORTHOLOGUE AFUA_1G04315)-RELATED"/>
    <property type="match status" value="1"/>
</dbReference>
<accession>A0ABR0S4Z7</accession>
<dbReference type="RefSeq" id="XP_064735690.1">
    <property type="nucleotide sequence ID" value="XM_064870193.1"/>
</dbReference>
<feature type="transmembrane region" description="Helical" evidence="1">
    <location>
        <begin position="127"/>
        <end position="149"/>
    </location>
</feature>
<dbReference type="PANTHER" id="PTHR37783">
    <property type="entry name" value="MEMBRANE PROTEIN, PUTATIVE (AFU_ORTHOLOGUE AFUA_1G04315)-RELATED"/>
    <property type="match status" value="1"/>
</dbReference>
<reference evidence="3 4" key="1">
    <citation type="journal article" date="2023" name="Res Sq">
        <title>Genomic and morphological characterization of Knufia obscura isolated from the Mars 2020 spacecraft assembly facility.</title>
        <authorList>
            <person name="Chander A.M."/>
            <person name="Teixeira M.M."/>
            <person name="Singh N.K."/>
            <person name="Williams M.P."/>
            <person name="Parker C.W."/>
            <person name="Leo P."/>
            <person name="Stajich J.E."/>
            <person name="Torok T."/>
            <person name="Tighe S."/>
            <person name="Mason C.E."/>
            <person name="Venkateswaran K."/>
        </authorList>
    </citation>
    <scope>NUCLEOTIDE SEQUENCE [LARGE SCALE GENOMIC DNA]</scope>
    <source>
        <strain evidence="3 4">CCFEE 5817</strain>
    </source>
</reference>
<protein>
    <recommendedName>
        <fullName evidence="2">DUF2470 domain-containing protein</fullName>
    </recommendedName>
</protein>
<keyword evidence="4" id="KW-1185">Reference proteome</keyword>
<dbReference type="Gene3D" id="3.20.180.10">
    <property type="entry name" value="PNP-oxidase-like"/>
    <property type="match status" value="1"/>
</dbReference>
<name>A0ABR0S4Z7_9EURO</name>
<comment type="caution">
    <text evidence="3">The sequence shown here is derived from an EMBL/GenBank/DDBJ whole genome shotgun (WGS) entry which is preliminary data.</text>
</comment>
<organism evidence="3 4">
    <name type="scientific">Knufia obscura</name>
    <dbReference type="NCBI Taxonomy" id="1635080"/>
    <lineage>
        <taxon>Eukaryota</taxon>
        <taxon>Fungi</taxon>
        <taxon>Dikarya</taxon>
        <taxon>Ascomycota</taxon>
        <taxon>Pezizomycotina</taxon>
        <taxon>Eurotiomycetes</taxon>
        <taxon>Chaetothyriomycetidae</taxon>
        <taxon>Chaetothyriales</taxon>
        <taxon>Trichomeriaceae</taxon>
        <taxon>Knufia</taxon>
    </lineage>
</organism>
<dbReference type="Proteomes" id="UP001334248">
    <property type="component" value="Unassembled WGS sequence"/>
</dbReference>
<feature type="transmembrane region" description="Helical" evidence="1">
    <location>
        <begin position="169"/>
        <end position="189"/>
    </location>
</feature>
<dbReference type="InterPro" id="IPR037119">
    <property type="entry name" value="Haem_oxidase_HugZ-like_sf"/>
</dbReference>
<gene>
    <name evidence="3" type="ORF">PMZ80_001753</name>
</gene>
<dbReference type="GeneID" id="89995202"/>
<dbReference type="InterPro" id="IPR019595">
    <property type="entry name" value="DUF2470"/>
</dbReference>
<dbReference type="EMBL" id="JAVHJV010000001">
    <property type="protein sequence ID" value="KAK5947600.1"/>
    <property type="molecule type" value="Genomic_DNA"/>
</dbReference>
<keyword evidence="1" id="KW-0472">Membrane</keyword>
<proteinExistence type="predicted"/>
<sequence length="247" mass="27886">MATEKQGPTTLNLSDPKTQAMKTRVLNHMTNDHSDSLALYLNHYCKIPTSLRPTPPTGTLKLDDITLDHIIVSHPSGRNLIPITPPMTHLGESRERLVSMHNDCLKALDMAPFKVEKFVLLNKPWQWALTLLSLLNFVTFSLYPSAAFLPESDTLASQIWSIGGLVPQLAKLTYYVKNTVLVGMLIIHVSETVYMARGRLRRYWVPRFSGVWWAWCSVVFAGGIAGITRFDEMVGDLERERERGGKH</sequence>
<evidence type="ECO:0000256" key="1">
    <source>
        <dbReference type="SAM" id="Phobius"/>
    </source>
</evidence>